<dbReference type="AlphaFoldDB" id="A0A1I7Z5B9"/>
<dbReference type="Proteomes" id="UP000095287">
    <property type="component" value="Unplaced"/>
</dbReference>
<proteinExistence type="predicted"/>
<keyword evidence="1" id="KW-1185">Reference proteome</keyword>
<reference evidence="2" key="1">
    <citation type="submission" date="2016-11" db="UniProtKB">
        <authorList>
            <consortium name="WormBaseParasite"/>
        </authorList>
    </citation>
    <scope>IDENTIFICATION</scope>
</reference>
<evidence type="ECO:0000313" key="2">
    <source>
        <dbReference type="WBParaSite" id="L893_g22917.t1"/>
    </source>
</evidence>
<name>A0A1I7Z5B9_9BILA</name>
<sequence>MLPFRETIVYAITPDCHLHVFRSWNDSVNLNAIPSTPIRKPFCTLGSNSKLIHFVHQ</sequence>
<protein>
    <submittedName>
        <fullName evidence="2">WD_REPEATS_REGION domain-containing protein</fullName>
    </submittedName>
</protein>
<dbReference type="WBParaSite" id="L893_g22917.t1">
    <property type="protein sequence ID" value="L893_g22917.t1"/>
    <property type="gene ID" value="L893_g22917"/>
</dbReference>
<organism evidence="1 2">
    <name type="scientific">Steinernema glaseri</name>
    <dbReference type="NCBI Taxonomy" id="37863"/>
    <lineage>
        <taxon>Eukaryota</taxon>
        <taxon>Metazoa</taxon>
        <taxon>Ecdysozoa</taxon>
        <taxon>Nematoda</taxon>
        <taxon>Chromadorea</taxon>
        <taxon>Rhabditida</taxon>
        <taxon>Tylenchina</taxon>
        <taxon>Panagrolaimomorpha</taxon>
        <taxon>Strongyloidoidea</taxon>
        <taxon>Steinernematidae</taxon>
        <taxon>Steinernema</taxon>
    </lineage>
</organism>
<accession>A0A1I7Z5B9</accession>
<evidence type="ECO:0000313" key="1">
    <source>
        <dbReference type="Proteomes" id="UP000095287"/>
    </source>
</evidence>